<keyword evidence="4" id="KW-0540">Nuclease</keyword>
<feature type="domain" description="Integrase zinc-binding" evidence="9">
    <location>
        <begin position="259"/>
        <end position="311"/>
    </location>
</feature>
<sequence length="370" mass="43965">MSELIEPFRDLLRKDVLWSWSIDCDSAFNKLKNILTEMTTLSNYNAKDNFTIQCDASEKALGCCLLQNNRPVYYASRCMSDTEQMYAQVEKEMLSIVFACKKFHKLIYGQSIVEIFTDHQPLISVMKKEINKIPNNRLKRMRLKLMIYNTDVKYCPGKYMYIADLLSRNFIQRVEMTEENLSDVVHTINEVEVKFKNNKIEQFREETNKDNNLSKILKYLDIGWPNKITEYGDIKHYFKIKNELIKENEIIYYENRIIVSKELRKYVIEKLHETHIGITKTLKKRKQIFYWPGMSSDIKNFVEKCEICKKFSVSKTKEPLLQHKIHELPFQKIGIDIAEVERSNYLVVMDYYSRWLEVLSIENKTSEAII</sequence>
<evidence type="ECO:0000313" key="10">
    <source>
        <dbReference type="EMBL" id="MBY21658.1"/>
    </source>
</evidence>
<dbReference type="EMBL" id="GGMR01009039">
    <property type="protein sequence ID" value="MBY21658.1"/>
    <property type="molecule type" value="Transcribed_RNA"/>
</dbReference>
<evidence type="ECO:0000256" key="3">
    <source>
        <dbReference type="ARBA" id="ARBA00022695"/>
    </source>
</evidence>
<organism evidence="10">
    <name type="scientific">Schizaphis graminum</name>
    <name type="common">Green bug aphid</name>
    <dbReference type="NCBI Taxonomy" id="13262"/>
    <lineage>
        <taxon>Eukaryota</taxon>
        <taxon>Metazoa</taxon>
        <taxon>Ecdysozoa</taxon>
        <taxon>Arthropoda</taxon>
        <taxon>Hexapoda</taxon>
        <taxon>Insecta</taxon>
        <taxon>Pterygota</taxon>
        <taxon>Neoptera</taxon>
        <taxon>Paraneoptera</taxon>
        <taxon>Hemiptera</taxon>
        <taxon>Sternorrhyncha</taxon>
        <taxon>Aphidomorpha</taxon>
        <taxon>Aphidoidea</taxon>
        <taxon>Aphididae</taxon>
        <taxon>Aphidini</taxon>
        <taxon>Schizaphis</taxon>
    </lineage>
</organism>
<dbReference type="CDD" id="cd09274">
    <property type="entry name" value="RNase_HI_RT_Ty3"/>
    <property type="match status" value="1"/>
</dbReference>
<evidence type="ECO:0000256" key="4">
    <source>
        <dbReference type="ARBA" id="ARBA00022722"/>
    </source>
</evidence>
<dbReference type="InterPro" id="IPR043502">
    <property type="entry name" value="DNA/RNA_pol_sf"/>
</dbReference>
<evidence type="ECO:0000256" key="5">
    <source>
        <dbReference type="ARBA" id="ARBA00022759"/>
    </source>
</evidence>
<dbReference type="Pfam" id="PF17921">
    <property type="entry name" value="Integrase_H2C2"/>
    <property type="match status" value="1"/>
</dbReference>
<evidence type="ECO:0000256" key="2">
    <source>
        <dbReference type="ARBA" id="ARBA00022679"/>
    </source>
</evidence>
<proteinExistence type="predicted"/>
<dbReference type="GO" id="GO:0003964">
    <property type="term" value="F:RNA-directed DNA polymerase activity"/>
    <property type="evidence" value="ECO:0007669"/>
    <property type="project" value="UniProtKB-KW"/>
</dbReference>
<evidence type="ECO:0000259" key="8">
    <source>
        <dbReference type="Pfam" id="PF17917"/>
    </source>
</evidence>
<dbReference type="InterPro" id="IPR043128">
    <property type="entry name" value="Rev_trsase/Diguanyl_cyclase"/>
</dbReference>
<dbReference type="Pfam" id="PF17917">
    <property type="entry name" value="RT_RNaseH"/>
    <property type="match status" value="1"/>
</dbReference>
<keyword evidence="2" id="KW-0808">Transferase</keyword>
<dbReference type="GO" id="GO:0004519">
    <property type="term" value="F:endonuclease activity"/>
    <property type="evidence" value="ECO:0007669"/>
    <property type="project" value="UniProtKB-KW"/>
</dbReference>
<gene>
    <name evidence="10" type="primary">pol_4</name>
    <name evidence="10" type="ORF">g.19330</name>
</gene>
<feature type="domain" description="Reverse transcriptase RNase H-like" evidence="8">
    <location>
        <begin position="47"/>
        <end position="148"/>
    </location>
</feature>
<evidence type="ECO:0000259" key="9">
    <source>
        <dbReference type="Pfam" id="PF17921"/>
    </source>
</evidence>
<evidence type="ECO:0000256" key="1">
    <source>
        <dbReference type="ARBA" id="ARBA00012493"/>
    </source>
</evidence>
<dbReference type="PANTHER" id="PTHR37984">
    <property type="entry name" value="PROTEIN CBG26694"/>
    <property type="match status" value="1"/>
</dbReference>
<dbReference type="InterPro" id="IPR050951">
    <property type="entry name" value="Retrovirus_Pol_polyprotein"/>
</dbReference>
<keyword evidence="3" id="KW-0548">Nucleotidyltransferase</keyword>
<dbReference type="InterPro" id="IPR041373">
    <property type="entry name" value="RT_RNaseH"/>
</dbReference>
<dbReference type="EC" id="2.7.7.49" evidence="1"/>
<dbReference type="PANTHER" id="PTHR37984:SF5">
    <property type="entry name" value="PROTEIN NYNRIN-LIKE"/>
    <property type="match status" value="1"/>
</dbReference>
<accession>A0A2S2NXG9</accession>
<protein>
    <recommendedName>
        <fullName evidence="1">RNA-directed DNA polymerase</fullName>
        <ecNumber evidence="1">2.7.7.49</ecNumber>
    </recommendedName>
</protein>
<dbReference type="Gene3D" id="1.10.340.70">
    <property type="match status" value="1"/>
</dbReference>
<dbReference type="FunFam" id="1.10.340.70:FF:000004">
    <property type="entry name" value="Retrovirus-related Pol polyprotein from transposon 297-like Protein"/>
    <property type="match status" value="1"/>
</dbReference>
<dbReference type="Gene3D" id="3.30.70.270">
    <property type="match status" value="1"/>
</dbReference>
<dbReference type="GO" id="GO:0016787">
    <property type="term" value="F:hydrolase activity"/>
    <property type="evidence" value="ECO:0007669"/>
    <property type="project" value="UniProtKB-KW"/>
</dbReference>
<keyword evidence="6" id="KW-0378">Hydrolase</keyword>
<evidence type="ECO:0000256" key="7">
    <source>
        <dbReference type="ARBA" id="ARBA00022918"/>
    </source>
</evidence>
<dbReference type="SUPFAM" id="SSF56672">
    <property type="entry name" value="DNA/RNA polymerases"/>
    <property type="match status" value="1"/>
</dbReference>
<name>A0A2S2NXG9_SCHGA</name>
<evidence type="ECO:0000256" key="6">
    <source>
        <dbReference type="ARBA" id="ARBA00022801"/>
    </source>
</evidence>
<keyword evidence="5" id="KW-0255">Endonuclease</keyword>
<keyword evidence="7" id="KW-0695">RNA-directed DNA polymerase</keyword>
<reference evidence="10" key="1">
    <citation type="submission" date="2018-04" db="EMBL/GenBank/DDBJ databases">
        <title>Transcriptome of Schizaphis graminum biotype I.</title>
        <authorList>
            <person name="Scully E.D."/>
            <person name="Geib S.M."/>
            <person name="Palmer N.A."/>
            <person name="Koch K."/>
            <person name="Bradshaw J."/>
            <person name="Heng-Moss T."/>
            <person name="Sarath G."/>
        </authorList>
    </citation>
    <scope>NUCLEOTIDE SEQUENCE</scope>
</reference>
<dbReference type="InterPro" id="IPR041588">
    <property type="entry name" value="Integrase_H2C2"/>
</dbReference>
<dbReference type="AlphaFoldDB" id="A0A2S2NXG9"/>